<reference evidence="2" key="1">
    <citation type="submission" date="2020-02" db="EMBL/GenBank/DDBJ databases">
        <authorList>
            <person name="Meier V. D."/>
        </authorList>
    </citation>
    <scope>NUCLEOTIDE SEQUENCE</scope>
    <source>
        <strain evidence="2">AVDCRST_MAG89</strain>
    </source>
</reference>
<feature type="region of interest" description="Disordered" evidence="1">
    <location>
        <begin position="1"/>
        <end position="165"/>
    </location>
</feature>
<feature type="compositionally biased region" description="Basic residues" evidence="1">
    <location>
        <begin position="70"/>
        <end position="82"/>
    </location>
</feature>
<gene>
    <name evidence="2" type="ORF">AVDCRST_MAG89-473</name>
</gene>
<proteinExistence type="predicted"/>
<name>A0A6J4KB09_9BACT</name>
<accession>A0A6J4KB09</accession>
<organism evidence="2">
    <name type="scientific">uncultured Gemmatimonadota bacterium</name>
    <dbReference type="NCBI Taxonomy" id="203437"/>
    <lineage>
        <taxon>Bacteria</taxon>
        <taxon>Pseudomonadati</taxon>
        <taxon>Gemmatimonadota</taxon>
        <taxon>environmental samples</taxon>
    </lineage>
</organism>
<evidence type="ECO:0000256" key="1">
    <source>
        <dbReference type="SAM" id="MobiDB-lite"/>
    </source>
</evidence>
<feature type="non-terminal residue" evidence="2">
    <location>
        <position position="165"/>
    </location>
</feature>
<feature type="non-terminal residue" evidence="2">
    <location>
        <position position="1"/>
    </location>
</feature>
<protein>
    <submittedName>
        <fullName evidence="2">Uncharacterized protein</fullName>
    </submittedName>
</protein>
<dbReference type="EMBL" id="CADCTV010000112">
    <property type="protein sequence ID" value="CAA9301077.1"/>
    <property type="molecule type" value="Genomic_DNA"/>
</dbReference>
<feature type="compositionally biased region" description="Low complexity" evidence="1">
    <location>
        <begin position="91"/>
        <end position="132"/>
    </location>
</feature>
<sequence>RHHEILGSPRPHPLRPPLHALRPRDAAGGFAPLPGAHGRDGAPALPPDGDLRAAHRRVAGGPPPEQLQRGGRREHARVRHHDGHLAHPLRAPGCEAGAAARAGPAPGLADGGCRQAPRQRAAGRAGPRVGRDAQGGQGQGDDGAPAARLSHHRLRPHPRPRPRGV</sequence>
<feature type="compositionally biased region" description="Basic residues" evidence="1">
    <location>
        <begin position="149"/>
        <end position="165"/>
    </location>
</feature>
<dbReference type="AlphaFoldDB" id="A0A6J4KB09"/>
<evidence type="ECO:0000313" key="2">
    <source>
        <dbReference type="EMBL" id="CAA9301077.1"/>
    </source>
</evidence>